<proteinExistence type="predicted"/>
<accession>A0A0V1M2G7</accession>
<dbReference type="STRING" id="268474.A0A0V1M2G7"/>
<dbReference type="EMBL" id="JYDO01000277">
    <property type="protein sequence ID" value="KRZ65969.1"/>
    <property type="molecule type" value="Genomic_DNA"/>
</dbReference>
<evidence type="ECO:0000313" key="2">
    <source>
        <dbReference type="Proteomes" id="UP000054843"/>
    </source>
</evidence>
<name>A0A0V1M2G7_9BILA</name>
<gene>
    <name evidence="1" type="ORF">T10_11201</name>
</gene>
<protein>
    <recommendedName>
        <fullName evidence="3">MULE transposase domain-containing protein</fullName>
    </recommendedName>
</protein>
<reference evidence="1 2" key="1">
    <citation type="submission" date="2015-01" db="EMBL/GenBank/DDBJ databases">
        <title>Evolution of Trichinella species and genotypes.</title>
        <authorList>
            <person name="Korhonen P.K."/>
            <person name="Edoardo P."/>
            <person name="Giuseppe L.R."/>
            <person name="Gasser R.B."/>
        </authorList>
    </citation>
    <scope>NUCLEOTIDE SEQUENCE [LARGE SCALE GENOMIC DNA]</scope>
    <source>
        <strain evidence="1">ISS1980</strain>
    </source>
</reference>
<keyword evidence="2" id="KW-1185">Reference proteome</keyword>
<organism evidence="1 2">
    <name type="scientific">Trichinella papuae</name>
    <dbReference type="NCBI Taxonomy" id="268474"/>
    <lineage>
        <taxon>Eukaryota</taxon>
        <taxon>Metazoa</taxon>
        <taxon>Ecdysozoa</taxon>
        <taxon>Nematoda</taxon>
        <taxon>Enoplea</taxon>
        <taxon>Dorylaimia</taxon>
        <taxon>Trichinellida</taxon>
        <taxon>Trichinellidae</taxon>
        <taxon>Trichinella</taxon>
    </lineage>
</organism>
<comment type="caution">
    <text evidence="1">The sequence shown here is derived from an EMBL/GenBank/DDBJ whole genome shotgun (WGS) entry which is preliminary data.</text>
</comment>
<dbReference type="AlphaFoldDB" id="A0A0V1M2G7"/>
<dbReference type="Proteomes" id="UP000054843">
    <property type="component" value="Unassembled WGS sequence"/>
</dbReference>
<evidence type="ECO:0000313" key="1">
    <source>
        <dbReference type="EMBL" id="KRZ65969.1"/>
    </source>
</evidence>
<evidence type="ECO:0008006" key="3">
    <source>
        <dbReference type="Google" id="ProtNLM"/>
    </source>
</evidence>
<sequence length="442" mass="50361">MDGKKLLIPFKYNLECTIHASGSPGCQQSNVGTHSGSSGSLGIALPGGCTSWNRTEKMIRINLERKAQNSNARANKNEFDGFELYFKSHLQKEFNAKRSTQSVMSSFMPNRNLLPNSDVYLVCSSIGITVNTVLRTTPHAETCSADDSLLYRIEKRNTLKRRAGEETKPVPQIYGEECSSASTSLETAATRQELEIPAHWRVTKSGRQFLMYNNVHNSVLIFCTDENIRELAGHTLWCMDGTFKIVPEWYHQMFTIHVFKEAVLRKMAELGLRTRYLHEAETKKKIKMLMATAFLPLHDVPAAVDLLGRNVTGLIAALFDYFRREWTTPNRLPLWNVYNVQTRTNNHLEGWHLKMNRQAGKHHLSFYELLQLLIDEQGSTETLIQQVTSGRVTASDLRIKNNKYEEVQLRITALTAEYDGGTRTMEQFLKAVAYYVPEPITF</sequence>